<accession>A0ACB9MNM5</accession>
<dbReference type="EMBL" id="CM042888">
    <property type="protein sequence ID" value="KAI4325709.1"/>
    <property type="molecule type" value="Genomic_DNA"/>
</dbReference>
<dbReference type="Proteomes" id="UP001057402">
    <property type="component" value="Chromosome 9"/>
</dbReference>
<sequence length="160" mass="18092">MERDYYNISDYGYENFDLGEDFLQFLDEARNGKAGEIRSVSSPKVEISAERVLSQDKKSKKSWRRTLFSWLKVEKKGKDQSAQAGNKNKSYVPKKGHVSGPIYGGSGRREFDGPLLRRINSVSLAGLFSPHKRVENEVHYMCLGESGCSVENYGPVYLVT</sequence>
<reference evidence="2" key="1">
    <citation type="journal article" date="2023" name="Front. Plant Sci.">
        <title>Chromosomal-level genome assembly of Melastoma candidum provides insights into trichome evolution.</title>
        <authorList>
            <person name="Zhong Y."/>
            <person name="Wu W."/>
            <person name="Sun C."/>
            <person name="Zou P."/>
            <person name="Liu Y."/>
            <person name="Dai S."/>
            <person name="Zhou R."/>
        </authorList>
    </citation>
    <scope>NUCLEOTIDE SEQUENCE [LARGE SCALE GENOMIC DNA]</scope>
</reference>
<gene>
    <name evidence="1" type="ORF">MLD38_031083</name>
</gene>
<name>A0ACB9MNM5_9MYRT</name>
<protein>
    <submittedName>
        <fullName evidence="1">Uncharacterized protein</fullName>
    </submittedName>
</protein>
<evidence type="ECO:0000313" key="1">
    <source>
        <dbReference type="EMBL" id="KAI4325709.1"/>
    </source>
</evidence>
<keyword evidence="2" id="KW-1185">Reference proteome</keyword>
<organism evidence="1 2">
    <name type="scientific">Melastoma candidum</name>
    <dbReference type="NCBI Taxonomy" id="119954"/>
    <lineage>
        <taxon>Eukaryota</taxon>
        <taxon>Viridiplantae</taxon>
        <taxon>Streptophyta</taxon>
        <taxon>Embryophyta</taxon>
        <taxon>Tracheophyta</taxon>
        <taxon>Spermatophyta</taxon>
        <taxon>Magnoliopsida</taxon>
        <taxon>eudicotyledons</taxon>
        <taxon>Gunneridae</taxon>
        <taxon>Pentapetalae</taxon>
        <taxon>rosids</taxon>
        <taxon>malvids</taxon>
        <taxon>Myrtales</taxon>
        <taxon>Melastomataceae</taxon>
        <taxon>Melastomatoideae</taxon>
        <taxon>Melastomateae</taxon>
        <taxon>Melastoma</taxon>
    </lineage>
</organism>
<proteinExistence type="predicted"/>
<comment type="caution">
    <text evidence="1">The sequence shown here is derived from an EMBL/GenBank/DDBJ whole genome shotgun (WGS) entry which is preliminary data.</text>
</comment>
<evidence type="ECO:0000313" key="2">
    <source>
        <dbReference type="Proteomes" id="UP001057402"/>
    </source>
</evidence>